<evidence type="ECO:0000313" key="1">
    <source>
        <dbReference type="EMBL" id="BDX07385.1"/>
    </source>
</evidence>
<organism evidence="1 2">
    <name type="scientific">Planctobacterium marinum</name>
    <dbReference type="NCBI Taxonomy" id="1631968"/>
    <lineage>
        <taxon>Bacteria</taxon>
        <taxon>Pseudomonadati</taxon>
        <taxon>Pseudomonadota</taxon>
        <taxon>Gammaproteobacteria</taxon>
        <taxon>Alteromonadales</taxon>
        <taxon>Alteromonadaceae</taxon>
        <taxon>Planctobacterium</taxon>
    </lineage>
</organism>
<proteinExistence type="predicted"/>
<accession>A0AA48KVC8</accession>
<dbReference type="InterPro" id="IPR011250">
    <property type="entry name" value="OMP/PagP_B-barrel"/>
</dbReference>
<evidence type="ECO:0008006" key="3">
    <source>
        <dbReference type="Google" id="ProtNLM"/>
    </source>
</evidence>
<dbReference type="Proteomes" id="UP001333710">
    <property type="component" value="Chromosome"/>
</dbReference>
<dbReference type="SUPFAM" id="SSF56925">
    <property type="entry name" value="OMPA-like"/>
    <property type="match status" value="1"/>
</dbReference>
<dbReference type="Gene3D" id="2.40.160.20">
    <property type="match status" value="1"/>
</dbReference>
<gene>
    <name evidence="1" type="ORF">MACH26_29060</name>
</gene>
<keyword evidence="2" id="KW-1185">Reference proteome</keyword>
<sequence length="194" mass="21158">MCAFHSSSYANLLEKNYLLLAPEFNDVSVADSSASEPGLSLAFGTEIHPQWYAEVGYKLIAADFEPPVEPLSTNELQLDSGVDASGLYLSFLGKATGQSGELFYKLGVMAMTYETSNQYDGEQGCDDAEPRVLAVSDGSVTQCDYDDTAIAGIVGAGFDFFVGYRAQIRLQVEHIRGNNDIQINSVQLGYRYNF</sequence>
<evidence type="ECO:0000313" key="2">
    <source>
        <dbReference type="Proteomes" id="UP001333710"/>
    </source>
</evidence>
<dbReference type="InterPro" id="IPR006315">
    <property type="entry name" value="OM_autotransptr_brl_dom"/>
</dbReference>
<reference evidence="1" key="1">
    <citation type="submission" date="2023-01" db="EMBL/GenBank/DDBJ databases">
        <title>Complete genome sequence of Planctobacterium marinum strain Dej080120_11.</title>
        <authorList>
            <person name="Ueki S."/>
            <person name="Maruyama F."/>
        </authorList>
    </citation>
    <scope>NUCLEOTIDE SEQUENCE</scope>
    <source>
        <strain evidence="1">Dej080120_11</strain>
    </source>
</reference>
<protein>
    <recommendedName>
        <fullName evidence="3">Outer membrane protein beta-barrel domain-containing protein</fullName>
    </recommendedName>
</protein>
<dbReference type="NCBIfam" id="TIGR01414">
    <property type="entry name" value="autotrans_barl"/>
    <property type="match status" value="1"/>
</dbReference>
<name>A0AA48KVC8_9ALTE</name>
<dbReference type="KEGG" id="pmaw:MACH26_29060"/>
<dbReference type="GO" id="GO:0019867">
    <property type="term" value="C:outer membrane"/>
    <property type="evidence" value="ECO:0007669"/>
    <property type="project" value="InterPro"/>
</dbReference>
<dbReference type="EMBL" id="AP027272">
    <property type="protein sequence ID" value="BDX07385.1"/>
    <property type="molecule type" value="Genomic_DNA"/>
</dbReference>
<dbReference type="AlphaFoldDB" id="A0AA48KVC8"/>